<accession>A0AAE1R7S5</accession>
<name>A0AAE1R7S5_9SOLA</name>
<proteinExistence type="predicted"/>
<protein>
    <submittedName>
        <fullName evidence="1">Uncharacterized protein</fullName>
    </submittedName>
</protein>
<gene>
    <name evidence="1" type="ORF">RND71_033050</name>
</gene>
<comment type="caution">
    <text evidence="1">The sequence shown here is derived from an EMBL/GenBank/DDBJ whole genome shotgun (WGS) entry which is preliminary data.</text>
</comment>
<dbReference type="Proteomes" id="UP001291623">
    <property type="component" value="Unassembled WGS sequence"/>
</dbReference>
<organism evidence="1 2">
    <name type="scientific">Anisodus tanguticus</name>
    <dbReference type="NCBI Taxonomy" id="243964"/>
    <lineage>
        <taxon>Eukaryota</taxon>
        <taxon>Viridiplantae</taxon>
        <taxon>Streptophyta</taxon>
        <taxon>Embryophyta</taxon>
        <taxon>Tracheophyta</taxon>
        <taxon>Spermatophyta</taxon>
        <taxon>Magnoliopsida</taxon>
        <taxon>eudicotyledons</taxon>
        <taxon>Gunneridae</taxon>
        <taxon>Pentapetalae</taxon>
        <taxon>asterids</taxon>
        <taxon>lamiids</taxon>
        <taxon>Solanales</taxon>
        <taxon>Solanaceae</taxon>
        <taxon>Solanoideae</taxon>
        <taxon>Hyoscyameae</taxon>
        <taxon>Anisodus</taxon>
    </lineage>
</organism>
<evidence type="ECO:0000313" key="2">
    <source>
        <dbReference type="Proteomes" id="UP001291623"/>
    </source>
</evidence>
<keyword evidence="2" id="KW-1185">Reference proteome</keyword>
<reference evidence="1" key="1">
    <citation type="submission" date="2023-12" db="EMBL/GenBank/DDBJ databases">
        <title>Genome assembly of Anisodus tanguticus.</title>
        <authorList>
            <person name="Wang Y.-J."/>
        </authorList>
    </citation>
    <scope>NUCLEOTIDE SEQUENCE</scope>
    <source>
        <strain evidence="1">KB-2021</strain>
        <tissue evidence="1">Leaf</tissue>
    </source>
</reference>
<sequence length="66" mass="7436">MTLGDAYFVRLSKSVPLIEIKSNRDTIDISEYLGNGDILEAFVYHMVEEPHIVPPLLDSMLAMLRG</sequence>
<dbReference type="EMBL" id="JAVYJV010000018">
    <property type="protein sequence ID" value="KAK4346711.1"/>
    <property type="molecule type" value="Genomic_DNA"/>
</dbReference>
<evidence type="ECO:0000313" key="1">
    <source>
        <dbReference type="EMBL" id="KAK4346711.1"/>
    </source>
</evidence>
<dbReference type="AlphaFoldDB" id="A0AAE1R7S5"/>